<evidence type="ECO:0000256" key="12">
    <source>
        <dbReference type="SAM" id="MobiDB-lite"/>
    </source>
</evidence>
<feature type="domain" description="Kinetochore protein Ndc80 CH" evidence="13">
    <location>
        <begin position="111"/>
        <end position="236"/>
    </location>
</feature>
<comment type="subunit">
    <text evidence="10">Component of the NDC80 complex.</text>
</comment>
<dbReference type="STRING" id="136037.A0A067R9Z2"/>
<organism evidence="14 15">
    <name type="scientific">Zootermopsis nevadensis</name>
    <name type="common">Dampwood termite</name>
    <dbReference type="NCBI Taxonomy" id="136037"/>
    <lineage>
        <taxon>Eukaryota</taxon>
        <taxon>Metazoa</taxon>
        <taxon>Ecdysozoa</taxon>
        <taxon>Arthropoda</taxon>
        <taxon>Hexapoda</taxon>
        <taxon>Insecta</taxon>
        <taxon>Pterygota</taxon>
        <taxon>Neoptera</taxon>
        <taxon>Polyneoptera</taxon>
        <taxon>Dictyoptera</taxon>
        <taxon>Blattodea</taxon>
        <taxon>Blattoidea</taxon>
        <taxon>Termitoidae</taxon>
        <taxon>Termopsidae</taxon>
        <taxon>Zootermopsis</taxon>
    </lineage>
</organism>
<dbReference type="AlphaFoldDB" id="A0A067R9Z2"/>
<evidence type="ECO:0000256" key="4">
    <source>
        <dbReference type="ARBA" id="ARBA00022776"/>
    </source>
</evidence>
<dbReference type="OMA" id="NKSWLMT"/>
<dbReference type="PANTHER" id="PTHR10643">
    <property type="entry name" value="KINETOCHORE PROTEIN NDC80"/>
    <property type="match status" value="1"/>
</dbReference>
<keyword evidence="2 10" id="KW-0158">Chromosome</keyword>
<dbReference type="Pfam" id="PF03801">
    <property type="entry name" value="Ndc80_HEC"/>
    <property type="match status" value="1"/>
</dbReference>
<dbReference type="Gene3D" id="1.10.418.30">
    <property type="entry name" value="Ncd80 complex, Ncd80 subunit"/>
    <property type="match status" value="1"/>
</dbReference>
<keyword evidence="3 10" id="KW-0132">Cell division</keyword>
<evidence type="ECO:0000256" key="7">
    <source>
        <dbReference type="ARBA" id="ARBA00023242"/>
    </source>
</evidence>
<evidence type="ECO:0000256" key="9">
    <source>
        <dbReference type="ARBA" id="ARBA00023328"/>
    </source>
</evidence>
<comment type="subcellular location">
    <subcellularLocation>
        <location evidence="10">Chromosome</location>
        <location evidence="10">Centromere</location>
        <location evidence="10">Kinetochore</location>
    </subcellularLocation>
    <subcellularLocation>
        <location evidence="10">Nucleus</location>
    </subcellularLocation>
</comment>
<dbReference type="GO" id="GO:0031262">
    <property type="term" value="C:Ndc80 complex"/>
    <property type="evidence" value="ECO:0007669"/>
    <property type="project" value="UniProtKB-UniRule"/>
</dbReference>
<evidence type="ECO:0000313" key="15">
    <source>
        <dbReference type="Proteomes" id="UP000027135"/>
    </source>
</evidence>
<dbReference type="GO" id="GO:0051301">
    <property type="term" value="P:cell division"/>
    <property type="evidence" value="ECO:0007669"/>
    <property type="project" value="UniProtKB-UniRule"/>
</dbReference>
<keyword evidence="7 10" id="KW-0539">Nucleus</keyword>
<evidence type="ECO:0000256" key="11">
    <source>
        <dbReference type="SAM" id="Coils"/>
    </source>
</evidence>
<dbReference type="InParanoid" id="A0A067R9Z2"/>
<sequence>MGKSSLGKRKTNVLPFRVSSLGNVGELPEPGPSQRGRTSVKKSYIPRLSKSRALSSSPSKDAAKSISYAGSLRRSRSNSNLHQFAVGTPMTPMYFMGSVPGTAQSSRVGGRSTMPVLKDPRPLSDKRFQNAALQRIQNYLHQNDDEDLKLTTSKALATRSLTLKVFVDFVYHLLSHFFKKHIINMSNYADEIPHLTKRLGYPGSVKKSWLITANSSHSWPNVIGLLSWLVDIVRIYRPEMLSMIMFPPEGEEVVNESILDTQTMFSYYFKCYDIFNNDEASEERMADEDNRLVHEMALKLNINKEDFRAITEEIRNLKMQLDNPEDKAARREMIELEAASESLHNDLKKQRHCVQKRDAYRNAQQDKVARLLSNNDVLKMHIENVQTDISKMKHVIETQSITREDKESIESECRVLEETIKVNQACCDALSKTVYADDIKIAKLKNELNNKCVDYNTSIMEYRSGLPALDVFKMPMNFLHKDTDLIMQQIVDEMENFRTDLKMKLNEMETRAEEQEEFAAEAVEREVASSEEYDKYVKEVEDLKAEVTNLKEKVKNEEQMFKCNLKRLEEDCVDIVAKMPSVEEEEEKLKDSREKVQFMTDHISKVNEQAHSFFQKYDAIYEDLIQKLKGQMLEHMKQRESKK</sequence>
<evidence type="ECO:0000313" key="14">
    <source>
        <dbReference type="EMBL" id="KDR20407.1"/>
    </source>
</evidence>
<keyword evidence="4 10" id="KW-0498">Mitosis</keyword>
<evidence type="ECO:0000256" key="5">
    <source>
        <dbReference type="ARBA" id="ARBA00022838"/>
    </source>
</evidence>
<evidence type="ECO:0000256" key="1">
    <source>
        <dbReference type="ARBA" id="ARBA00007050"/>
    </source>
</evidence>
<evidence type="ECO:0000259" key="13">
    <source>
        <dbReference type="Pfam" id="PF03801"/>
    </source>
</evidence>
<feature type="coiled-coil region" evidence="11">
    <location>
        <begin position="491"/>
        <end position="602"/>
    </location>
</feature>
<protein>
    <recommendedName>
        <fullName evidence="10">Kinetochore protein NDC80</fullName>
    </recommendedName>
</protein>
<reference evidence="14 15" key="1">
    <citation type="journal article" date="2014" name="Nat. Commun.">
        <title>Molecular traces of alternative social organization in a termite genome.</title>
        <authorList>
            <person name="Terrapon N."/>
            <person name="Li C."/>
            <person name="Robertson H.M."/>
            <person name="Ji L."/>
            <person name="Meng X."/>
            <person name="Booth W."/>
            <person name="Chen Z."/>
            <person name="Childers C.P."/>
            <person name="Glastad K.M."/>
            <person name="Gokhale K."/>
            <person name="Gowin J."/>
            <person name="Gronenberg W."/>
            <person name="Hermansen R.A."/>
            <person name="Hu H."/>
            <person name="Hunt B.G."/>
            <person name="Huylmans A.K."/>
            <person name="Khalil S.M."/>
            <person name="Mitchell R.D."/>
            <person name="Munoz-Torres M.C."/>
            <person name="Mustard J.A."/>
            <person name="Pan H."/>
            <person name="Reese J.T."/>
            <person name="Scharf M.E."/>
            <person name="Sun F."/>
            <person name="Vogel H."/>
            <person name="Xiao J."/>
            <person name="Yang W."/>
            <person name="Yang Z."/>
            <person name="Yang Z."/>
            <person name="Zhou J."/>
            <person name="Zhu J."/>
            <person name="Brent C.S."/>
            <person name="Elsik C.G."/>
            <person name="Goodisman M.A."/>
            <person name="Liberles D.A."/>
            <person name="Roe R.M."/>
            <person name="Vargo E.L."/>
            <person name="Vilcinskas A."/>
            <person name="Wang J."/>
            <person name="Bornberg-Bauer E."/>
            <person name="Korb J."/>
            <person name="Zhang G."/>
            <person name="Liebig J."/>
        </authorList>
    </citation>
    <scope>NUCLEOTIDE SEQUENCE [LARGE SCALE GENOMIC DNA]</scope>
    <source>
        <tissue evidence="14">Whole organism</tissue>
    </source>
</reference>
<dbReference type="InterPro" id="IPR055260">
    <property type="entry name" value="Ndc80_CH"/>
</dbReference>
<evidence type="ECO:0000256" key="8">
    <source>
        <dbReference type="ARBA" id="ARBA00023306"/>
    </source>
</evidence>
<dbReference type="FunCoup" id="A0A067R9Z2">
    <property type="interactions" value="8"/>
</dbReference>
<keyword evidence="8 10" id="KW-0131">Cell cycle</keyword>
<proteinExistence type="inferred from homology"/>
<name>A0A067R9Z2_ZOONE</name>
<dbReference type="OrthoDB" id="8197470at2759"/>
<evidence type="ECO:0000256" key="3">
    <source>
        <dbReference type="ARBA" id="ARBA00022618"/>
    </source>
</evidence>
<evidence type="ECO:0000256" key="10">
    <source>
        <dbReference type="RuleBase" id="RU368072"/>
    </source>
</evidence>
<comment type="function">
    <text evidence="10">Acts as a component of the essential kinetochore-associated NDC80 complex, which is required for chromosome segregation and spindle checkpoint activity.</text>
</comment>
<dbReference type="InterPro" id="IPR038273">
    <property type="entry name" value="Ndc80_sf"/>
</dbReference>
<dbReference type="GO" id="GO:0005634">
    <property type="term" value="C:nucleus"/>
    <property type="evidence" value="ECO:0007669"/>
    <property type="project" value="UniProtKB-SubCell"/>
</dbReference>
<dbReference type="PANTHER" id="PTHR10643:SF2">
    <property type="entry name" value="KINETOCHORE PROTEIN NDC80 HOMOLOG"/>
    <property type="match status" value="1"/>
</dbReference>
<gene>
    <name evidence="14" type="ORF">L798_04942</name>
</gene>
<comment type="similarity">
    <text evidence="1 10">Belongs to the NDC80/HEC1 family.</text>
</comment>
<feature type="compositionally biased region" description="Low complexity" evidence="12">
    <location>
        <begin position="46"/>
        <end position="60"/>
    </location>
</feature>
<evidence type="ECO:0000256" key="2">
    <source>
        <dbReference type="ARBA" id="ARBA00022454"/>
    </source>
</evidence>
<keyword evidence="6 11" id="KW-0175">Coiled coil</keyword>
<feature type="region of interest" description="Disordered" evidence="12">
    <location>
        <begin position="1"/>
        <end position="62"/>
    </location>
</feature>
<dbReference type="Proteomes" id="UP000027135">
    <property type="component" value="Unassembled WGS sequence"/>
</dbReference>
<accession>A0A067R9Z2</accession>
<dbReference type="eggNOG" id="KOG0995">
    <property type="taxonomic scope" value="Eukaryota"/>
</dbReference>
<dbReference type="GO" id="GO:0051315">
    <property type="term" value="P:attachment of mitotic spindle microtubules to kinetochore"/>
    <property type="evidence" value="ECO:0007669"/>
    <property type="project" value="UniProtKB-UniRule"/>
</dbReference>
<evidence type="ECO:0000256" key="6">
    <source>
        <dbReference type="ARBA" id="ARBA00023054"/>
    </source>
</evidence>
<keyword evidence="15" id="KW-1185">Reference proteome</keyword>
<dbReference type="EMBL" id="KK852605">
    <property type="protein sequence ID" value="KDR20407.1"/>
    <property type="molecule type" value="Genomic_DNA"/>
</dbReference>
<feature type="compositionally biased region" description="Basic residues" evidence="12">
    <location>
        <begin position="1"/>
        <end position="11"/>
    </location>
</feature>
<keyword evidence="9 10" id="KW-0137">Centromere</keyword>
<dbReference type="InterPro" id="IPR005550">
    <property type="entry name" value="Kinetochore_Ndc80"/>
</dbReference>
<keyword evidence="5 10" id="KW-0995">Kinetochore</keyword>